<accession>A0A443JRI9</accession>
<evidence type="ECO:0000313" key="2">
    <source>
        <dbReference type="Proteomes" id="UP000284476"/>
    </source>
</evidence>
<protein>
    <submittedName>
        <fullName evidence="1">Amino acid transporter</fullName>
    </submittedName>
</protein>
<reference evidence="1 2" key="1">
    <citation type="submission" date="2019-01" db="EMBL/GenBank/DDBJ databases">
        <title>Sinorhodobacter populi sp. nov. isolated from the symptomatic bark tissue of Populus euramericana canker.</title>
        <authorList>
            <person name="Xu G."/>
        </authorList>
    </citation>
    <scope>NUCLEOTIDE SEQUENCE [LARGE SCALE GENOMIC DNA]</scope>
    <source>
        <strain evidence="1 2">SK2B-1</strain>
    </source>
</reference>
<organism evidence="1 2">
    <name type="scientific">Paenirhodobacter populi</name>
    <dbReference type="NCBI Taxonomy" id="2306993"/>
    <lineage>
        <taxon>Bacteria</taxon>
        <taxon>Pseudomonadati</taxon>
        <taxon>Pseudomonadota</taxon>
        <taxon>Alphaproteobacteria</taxon>
        <taxon>Rhodobacterales</taxon>
        <taxon>Rhodobacter group</taxon>
        <taxon>Paenirhodobacter</taxon>
    </lineage>
</organism>
<dbReference type="Pfam" id="PF10706">
    <property type="entry name" value="Aminoglyc_resit"/>
    <property type="match status" value="1"/>
</dbReference>
<dbReference type="RefSeq" id="WP_128208101.1">
    <property type="nucleotide sequence ID" value="NZ_JBHRSO010000013.1"/>
</dbReference>
<evidence type="ECO:0000313" key="1">
    <source>
        <dbReference type="EMBL" id="RWR23117.1"/>
    </source>
</evidence>
<sequence length="201" mass="22865">MQPPPDDAWDPWDPIDLHNRLGGSAGDWYVVGGWALDLWHGAQTRAHEDLEFSAPANQAQHYRTILSDLEFFAVMDGKLSSLAPAASLPADVWQQWGADMDAGCWRVDMMVDRGSPDLWVYKRDPSLTMQRAEAIRTTARGIRYLAPHIVLLFKAKQSREKDHDDFRNALPCLSSREKADLRQWLEILHHGHIWIDALQSG</sequence>
<comment type="caution">
    <text evidence="1">The sequence shown here is derived from an EMBL/GenBank/DDBJ whole genome shotgun (WGS) entry which is preliminary data.</text>
</comment>
<dbReference type="Gene3D" id="3.30.460.40">
    <property type="match status" value="1"/>
</dbReference>
<dbReference type="AlphaFoldDB" id="A0A443JRI9"/>
<dbReference type="EMBL" id="SAUZ01000004">
    <property type="protein sequence ID" value="RWR23117.1"/>
    <property type="molecule type" value="Genomic_DNA"/>
</dbReference>
<dbReference type="InterPro" id="IPR019646">
    <property type="entry name" value="Aminoglyc_AdlTrfase"/>
</dbReference>
<dbReference type="Proteomes" id="UP000284476">
    <property type="component" value="Unassembled WGS sequence"/>
</dbReference>
<name>A0A443JRI9_9RHOB</name>
<proteinExistence type="predicted"/>
<gene>
    <name evidence="1" type="ORF">D2T30_05715</name>
</gene>